<evidence type="ECO:0000259" key="3">
    <source>
        <dbReference type="Pfam" id="PF01757"/>
    </source>
</evidence>
<dbReference type="PANTHER" id="PTHR36927">
    <property type="entry name" value="BLR4337 PROTEIN"/>
    <property type="match status" value="1"/>
</dbReference>
<comment type="caution">
    <text evidence="4">The sequence shown here is derived from an EMBL/GenBank/DDBJ whole genome shotgun (WGS) entry which is preliminary data.</text>
</comment>
<protein>
    <submittedName>
        <fullName evidence="4">Acyltransferase</fullName>
    </submittedName>
</protein>
<evidence type="ECO:0000256" key="2">
    <source>
        <dbReference type="SAM" id="Phobius"/>
    </source>
</evidence>
<dbReference type="RefSeq" id="WP_156204799.1">
    <property type="nucleotide sequence ID" value="NZ_WHPN01000007.1"/>
</dbReference>
<dbReference type="GO" id="GO:0016746">
    <property type="term" value="F:acyltransferase activity"/>
    <property type="evidence" value="ECO:0007669"/>
    <property type="project" value="UniProtKB-KW"/>
</dbReference>
<feature type="transmembrane region" description="Helical" evidence="2">
    <location>
        <begin position="88"/>
        <end position="107"/>
    </location>
</feature>
<keyword evidence="4" id="KW-0012">Acyltransferase</keyword>
<keyword evidence="5" id="KW-1185">Reference proteome</keyword>
<evidence type="ECO:0000313" key="5">
    <source>
        <dbReference type="Proteomes" id="UP000621266"/>
    </source>
</evidence>
<dbReference type="InterPro" id="IPR002656">
    <property type="entry name" value="Acyl_transf_3_dom"/>
</dbReference>
<keyword evidence="2" id="KW-0472">Membrane</keyword>
<evidence type="ECO:0000313" key="4">
    <source>
        <dbReference type="EMBL" id="KAF4411122.1"/>
    </source>
</evidence>
<gene>
    <name evidence="4" type="ORF">GCU69_00300</name>
</gene>
<feature type="transmembrane region" description="Helical" evidence="2">
    <location>
        <begin position="225"/>
        <end position="241"/>
    </location>
</feature>
<keyword evidence="2" id="KW-1133">Transmembrane helix</keyword>
<accession>A0ABQ7FQT4</accession>
<proteinExistence type="predicted"/>
<reference evidence="4 5" key="1">
    <citation type="submission" date="2019-10" db="EMBL/GenBank/DDBJ databases">
        <title>Streptomyces tenebrisbrunneis sp.nov., an endogenous actinomycete isolated from of Lycium ruthenicum.</title>
        <authorList>
            <person name="Ma L."/>
        </authorList>
    </citation>
    <scope>NUCLEOTIDE SEQUENCE [LARGE SCALE GENOMIC DNA]</scope>
    <source>
        <strain evidence="4 5">TRM 66187</strain>
    </source>
</reference>
<name>A0ABQ7FQT4_9ACTN</name>
<sequence>MAETYGEAGGRTRPGQRPLPERRRQPSPADGDGPDRPADGPAPGQAPPGRPPRERADPEQPPPEQSPPERASGDRAAPPPERRAELDALRALVVIGLVFFHSGLVFATDDDFYVKNSETSDAVLIVAGLGVVWAMPLLFLIAGVGSRHSLRGRGAAGFARERLRRLGVPLLFATLVLLPLPQWLRLRSSGPGPHPSYPEFLPRFFDVRLEPAEFPFVLQGEHFETGHLWFVVLLLVFSLLLA</sequence>
<dbReference type="InterPro" id="IPR050623">
    <property type="entry name" value="Glucan_succinyl_AcylTrfase"/>
</dbReference>
<dbReference type="Proteomes" id="UP000621266">
    <property type="component" value="Unassembled WGS sequence"/>
</dbReference>
<feature type="transmembrane region" description="Helical" evidence="2">
    <location>
        <begin position="166"/>
        <end position="184"/>
    </location>
</feature>
<feature type="region of interest" description="Disordered" evidence="1">
    <location>
        <begin position="1"/>
        <end position="82"/>
    </location>
</feature>
<evidence type="ECO:0000256" key="1">
    <source>
        <dbReference type="SAM" id="MobiDB-lite"/>
    </source>
</evidence>
<keyword evidence="4" id="KW-0808">Transferase</keyword>
<keyword evidence="2" id="KW-0812">Transmembrane</keyword>
<feature type="domain" description="Acyltransferase 3" evidence="3">
    <location>
        <begin position="84"/>
        <end position="241"/>
    </location>
</feature>
<dbReference type="PANTHER" id="PTHR36927:SF1">
    <property type="entry name" value="MDO-LIKE PROTEIN"/>
    <property type="match status" value="1"/>
</dbReference>
<dbReference type="Pfam" id="PF01757">
    <property type="entry name" value="Acyl_transf_3"/>
    <property type="match status" value="1"/>
</dbReference>
<organism evidence="4 5">
    <name type="scientific">Streptomyces lycii</name>
    <dbReference type="NCBI Taxonomy" id="2654337"/>
    <lineage>
        <taxon>Bacteria</taxon>
        <taxon>Bacillati</taxon>
        <taxon>Actinomycetota</taxon>
        <taxon>Actinomycetes</taxon>
        <taxon>Kitasatosporales</taxon>
        <taxon>Streptomycetaceae</taxon>
        <taxon>Streptomyces</taxon>
    </lineage>
</organism>
<feature type="non-terminal residue" evidence="4">
    <location>
        <position position="242"/>
    </location>
</feature>
<dbReference type="EMBL" id="WHPN01000007">
    <property type="protein sequence ID" value="KAF4411122.1"/>
    <property type="molecule type" value="Genomic_DNA"/>
</dbReference>
<feature type="transmembrane region" description="Helical" evidence="2">
    <location>
        <begin position="122"/>
        <end position="145"/>
    </location>
</feature>